<accession>A0A9Q1JIJ9</accession>
<reference evidence="1" key="1">
    <citation type="submission" date="2022-04" db="EMBL/GenBank/DDBJ databases">
        <title>Carnegiea gigantea Genome sequencing and assembly v2.</title>
        <authorList>
            <person name="Copetti D."/>
            <person name="Sanderson M.J."/>
            <person name="Burquez A."/>
            <person name="Wojciechowski M.F."/>
        </authorList>
    </citation>
    <scope>NUCLEOTIDE SEQUENCE</scope>
    <source>
        <strain evidence="1">SGP5-SGP5p</strain>
        <tissue evidence="1">Aerial part</tissue>
    </source>
</reference>
<dbReference type="Proteomes" id="UP001153076">
    <property type="component" value="Unassembled WGS sequence"/>
</dbReference>
<dbReference type="EMBL" id="JAKOGI010002687">
    <property type="protein sequence ID" value="KAJ8421521.1"/>
    <property type="molecule type" value="Genomic_DNA"/>
</dbReference>
<evidence type="ECO:0000313" key="2">
    <source>
        <dbReference type="Proteomes" id="UP001153076"/>
    </source>
</evidence>
<dbReference type="AlphaFoldDB" id="A0A9Q1JIJ9"/>
<keyword evidence="2" id="KW-1185">Reference proteome</keyword>
<organism evidence="1 2">
    <name type="scientific">Carnegiea gigantea</name>
    <dbReference type="NCBI Taxonomy" id="171969"/>
    <lineage>
        <taxon>Eukaryota</taxon>
        <taxon>Viridiplantae</taxon>
        <taxon>Streptophyta</taxon>
        <taxon>Embryophyta</taxon>
        <taxon>Tracheophyta</taxon>
        <taxon>Spermatophyta</taxon>
        <taxon>Magnoliopsida</taxon>
        <taxon>eudicotyledons</taxon>
        <taxon>Gunneridae</taxon>
        <taxon>Pentapetalae</taxon>
        <taxon>Caryophyllales</taxon>
        <taxon>Cactineae</taxon>
        <taxon>Cactaceae</taxon>
        <taxon>Cactoideae</taxon>
        <taxon>Echinocereeae</taxon>
        <taxon>Carnegiea</taxon>
    </lineage>
</organism>
<evidence type="ECO:0000313" key="1">
    <source>
        <dbReference type="EMBL" id="KAJ8421521.1"/>
    </source>
</evidence>
<comment type="caution">
    <text evidence="1">The sequence shown here is derived from an EMBL/GenBank/DDBJ whole genome shotgun (WGS) entry which is preliminary data.</text>
</comment>
<name>A0A9Q1JIJ9_9CARY</name>
<protein>
    <submittedName>
        <fullName evidence="1">Uncharacterized protein</fullName>
    </submittedName>
</protein>
<proteinExistence type="predicted"/>
<sequence length="219" mass="25262">MSLFIVKKNSALYIYLMLCMPQYSFMISAQTLFEQYVSTGAQKQTLYILLKANCPYLSSISIVSLGHHYQGVFMMKLFLPNGNSQLSLSLSCTYLFIAYINNLRDSSMVKFSGFGQGNSKRPENSLGFCLHSSIIKRLKETLIDDDKLLRTDFANFVSIGFVSYHCEENLIMEYYYPGCFSRQFGFDQDVLIDLDFGNLPDLEIMLHCHYMLTRYRIES</sequence>
<gene>
    <name evidence="1" type="ORF">Cgig2_027783</name>
</gene>